<dbReference type="InterPro" id="IPR056411">
    <property type="entry name" value="CysS_C"/>
</dbReference>
<proteinExistence type="inferred from homology"/>
<feature type="domain" description="tRNA synthetases class I catalytic" evidence="10">
    <location>
        <begin position="16"/>
        <end position="330"/>
    </location>
</feature>
<gene>
    <name evidence="9 12" type="primary">cysS</name>
    <name evidence="12" type="ORF">SVXNc_0347</name>
</gene>
<accession>A0ABY8CDV1</accession>
<organism evidence="12 13">
    <name type="scientific">Candidatus Nanohalococcus occultus</name>
    <dbReference type="NCBI Taxonomy" id="2978047"/>
    <lineage>
        <taxon>Archaea</taxon>
        <taxon>Candidatus Nanohalarchaeota</taxon>
        <taxon>Candidatus Nanohalarchaeota incertae sedis</taxon>
        <taxon>Candidatus Nanohalococcus</taxon>
    </lineage>
</organism>
<feature type="domain" description="Cysteinyl-tRNA ligase anticodon binding" evidence="11">
    <location>
        <begin position="427"/>
        <end position="471"/>
    </location>
</feature>
<dbReference type="PRINTS" id="PR00983">
    <property type="entry name" value="TRNASYNTHCYS"/>
</dbReference>
<dbReference type="EC" id="6.1.1.16" evidence="9"/>
<evidence type="ECO:0000256" key="3">
    <source>
        <dbReference type="ARBA" id="ARBA00022741"/>
    </source>
</evidence>
<evidence type="ECO:0000256" key="9">
    <source>
        <dbReference type="HAMAP-Rule" id="MF_00041"/>
    </source>
</evidence>
<keyword evidence="6 9" id="KW-0648">Protein biosynthesis</keyword>
<keyword evidence="3 9" id="KW-0547">Nucleotide-binding</keyword>
<dbReference type="Gene3D" id="1.20.120.1910">
    <property type="entry name" value="Cysteine-tRNA ligase, C-terminal anti-codon recognition domain"/>
    <property type="match status" value="1"/>
</dbReference>
<evidence type="ECO:0000256" key="5">
    <source>
        <dbReference type="ARBA" id="ARBA00022840"/>
    </source>
</evidence>
<keyword evidence="4 9" id="KW-0862">Zinc</keyword>
<evidence type="ECO:0000313" key="13">
    <source>
        <dbReference type="Proteomes" id="UP001218034"/>
    </source>
</evidence>
<reference evidence="12 13" key="1">
    <citation type="submission" date="2022-09" db="EMBL/GenBank/DDBJ databases">
        <title>Xylan utilization by haloarchaea-nanohaloarchaea associations.</title>
        <authorList>
            <person name="Yakimov M."/>
        </authorList>
    </citation>
    <scope>NUCLEOTIDE SEQUENCE [LARGE SCALE GENOMIC DNA]</scope>
    <source>
        <strain evidence="12 13">SVXNc</strain>
    </source>
</reference>
<feature type="binding site" evidence="9">
    <location>
        <position position="285"/>
    </location>
    <ligand>
        <name>ATP</name>
        <dbReference type="ChEBI" id="CHEBI:30616"/>
    </ligand>
</feature>
<feature type="binding site" evidence="9">
    <location>
        <position position="250"/>
    </location>
    <ligand>
        <name>Zn(2+)</name>
        <dbReference type="ChEBI" id="CHEBI:29105"/>
    </ligand>
</feature>
<comment type="subcellular location">
    <subcellularLocation>
        <location evidence="9">Cytoplasm</location>
    </subcellularLocation>
</comment>
<dbReference type="HAMAP" id="MF_00041">
    <property type="entry name" value="Cys_tRNA_synth"/>
    <property type="match status" value="1"/>
</dbReference>
<evidence type="ECO:0000256" key="8">
    <source>
        <dbReference type="ARBA" id="ARBA00047398"/>
    </source>
</evidence>
<protein>
    <recommendedName>
        <fullName evidence="9">Cysteine--tRNA ligase</fullName>
        <ecNumber evidence="9">6.1.1.16</ecNumber>
    </recommendedName>
    <alternativeName>
        <fullName evidence="9">Cysteinyl-tRNA synthetase</fullName>
        <shortName evidence="9">CysRS</shortName>
    </alternativeName>
</protein>
<evidence type="ECO:0000256" key="2">
    <source>
        <dbReference type="ARBA" id="ARBA00022723"/>
    </source>
</evidence>
<dbReference type="EMBL" id="CP104395">
    <property type="protein sequence ID" value="WEL19372.1"/>
    <property type="molecule type" value="Genomic_DNA"/>
</dbReference>
<dbReference type="PANTHER" id="PTHR10890">
    <property type="entry name" value="CYSTEINYL-TRNA SYNTHETASE"/>
    <property type="match status" value="1"/>
</dbReference>
<keyword evidence="1 9" id="KW-0436">Ligase</keyword>
<sequence>MSLKLFNSLTREKEEFKPLEEGKVKFYSCGQTIYDDLHVGNARAYIFWDTLRRYLEFKGHNVRHVQNITDVGHLTDDGDQGEDKVEKRANKLGIEPMELVEDQIERYFEDTKAVNVERQDIVPRATGHIHEMIEYVKKIIENGYGYEIDGNVYFDVEKFAEDYPYGEMANKDLEQLKEEAQARVEHDDRKRNQYDFALWINADESHLMKWSSPWSEGYPGWHLECSVMSQKYLGDEFDIHAGGKDHIFPHHPNERAQCFAATGKGQANYWLHNEFITVEGEKMSKSKGNFYTVRNLIEEGYSGDAIRMYVISSHYRSETDFSKDGLEQAEKELSAIRSTVQKIRKSDGNDLDLNESPEDIRDGFESYMDNDLHTARAKQFLMEKVRLLSSALSGGDSVKDEYADVLVELFGVLGVNMESDVSKTESEMADTLVELRERFRENEDWETSDYIRDRLSELGFEIEDREDGAVWYR</sequence>
<evidence type="ECO:0000256" key="1">
    <source>
        <dbReference type="ARBA" id="ARBA00022598"/>
    </source>
</evidence>
<dbReference type="GO" id="GO:0004817">
    <property type="term" value="F:cysteine-tRNA ligase activity"/>
    <property type="evidence" value="ECO:0007669"/>
    <property type="project" value="UniProtKB-EC"/>
</dbReference>
<dbReference type="InterPro" id="IPR009080">
    <property type="entry name" value="tRNAsynth_Ia_anticodon-bd"/>
</dbReference>
<dbReference type="PANTHER" id="PTHR10890:SF3">
    <property type="entry name" value="CYSTEINE--TRNA LIGASE, CYTOPLASMIC"/>
    <property type="match status" value="1"/>
</dbReference>
<evidence type="ECO:0000259" key="10">
    <source>
        <dbReference type="Pfam" id="PF01406"/>
    </source>
</evidence>
<keyword evidence="9" id="KW-0963">Cytoplasm</keyword>
<dbReference type="InterPro" id="IPR015803">
    <property type="entry name" value="Cys-tRNA-ligase"/>
</dbReference>
<feature type="binding site" evidence="9">
    <location>
        <position position="225"/>
    </location>
    <ligand>
        <name>Zn(2+)</name>
        <dbReference type="ChEBI" id="CHEBI:29105"/>
    </ligand>
</feature>
<name>A0ABY8CDV1_9ARCH</name>
<feature type="binding site" evidence="9">
    <location>
        <position position="254"/>
    </location>
    <ligand>
        <name>Zn(2+)</name>
        <dbReference type="ChEBI" id="CHEBI:29105"/>
    </ligand>
</feature>
<evidence type="ECO:0000256" key="4">
    <source>
        <dbReference type="ARBA" id="ARBA00022833"/>
    </source>
</evidence>
<dbReference type="NCBIfam" id="TIGR00435">
    <property type="entry name" value="cysS"/>
    <property type="match status" value="1"/>
</dbReference>
<comment type="similarity">
    <text evidence="9">Belongs to the class-I aminoacyl-tRNA synthetase family.</text>
</comment>
<feature type="short sequence motif" description="'KMSKS' region" evidence="9">
    <location>
        <begin position="282"/>
        <end position="286"/>
    </location>
</feature>
<dbReference type="InterPro" id="IPR032678">
    <property type="entry name" value="tRNA-synt_1_cat_dom"/>
</dbReference>
<dbReference type="Proteomes" id="UP001218034">
    <property type="component" value="Chromosome"/>
</dbReference>
<dbReference type="Pfam" id="PF01406">
    <property type="entry name" value="tRNA-synt_1e"/>
    <property type="match status" value="1"/>
</dbReference>
<dbReference type="CDD" id="cd00672">
    <property type="entry name" value="CysRS_core"/>
    <property type="match status" value="1"/>
</dbReference>
<dbReference type="InterPro" id="IPR024909">
    <property type="entry name" value="Cys-tRNA/MSH_ligase"/>
</dbReference>
<comment type="catalytic activity">
    <reaction evidence="8 9">
        <text>tRNA(Cys) + L-cysteine + ATP = L-cysteinyl-tRNA(Cys) + AMP + diphosphate</text>
        <dbReference type="Rhea" id="RHEA:17773"/>
        <dbReference type="Rhea" id="RHEA-COMP:9661"/>
        <dbReference type="Rhea" id="RHEA-COMP:9679"/>
        <dbReference type="ChEBI" id="CHEBI:30616"/>
        <dbReference type="ChEBI" id="CHEBI:33019"/>
        <dbReference type="ChEBI" id="CHEBI:35235"/>
        <dbReference type="ChEBI" id="CHEBI:78442"/>
        <dbReference type="ChEBI" id="CHEBI:78517"/>
        <dbReference type="ChEBI" id="CHEBI:456215"/>
        <dbReference type="EC" id="6.1.1.16"/>
    </reaction>
</comment>
<feature type="binding site" evidence="9">
    <location>
        <position position="29"/>
    </location>
    <ligand>
        <name>Zn(2+)</name>
        <dbReference type="ChEBI" id="CHEBI:29105"/>
    </ligand>
</feature>
<keyword evidence="5 9" id="KW-0067">ATP-binding</keyword>
<feature type="short sequence motif" description="'HIGH' region" evidence="9">
    <location>
        <begin position="31"/>
        <end position="41"/>
    </location>
</feature>
<dbReference type="InterPro" id="IPR014729">
    <property type="entry name" value="Rossmann-like_a/b/a_fold"/>
</dbReference>
<dbReference type="GeneID" id="90589783"/>
<evidence type="ECO:0000259" key="11">
    <source>
        <dbReference type="Pfam" id="PF23493"/>
    </source>
</evidence>
<evidence type="ECO:0000313" key="12">
    <source>
        <dbReference type="EMBL" id="WEL19372.1"/>
    </source>
</evidence>
<keyword evidence="2 9" id="KW-0479">Metal-binding</keyword>
<evidence type="ECO:0000256" key="7">
    <source>
        <dbReference type="ARBA" id="ARBA00023146"/>
    </source>
</evidence>
<evidence type="ECO:0000256" key="6">
    <source>
        <dbReference type="ARBA" id="ARBA00022917"/>
    </source>
</evidence>
<dbReference type="Pfam" id="PF23493">
    <property type="entry name" value="CysS_C"/>
    <property type="match status" value="1"/>
</dbReference>
<keyword evidence="13" id="KW-1185">Reference proteome</keyword>
<dbReference type="RefSeq" id="WP_347722243.1">
    <property type="nucleotide sequence ID" value="NZ_CP104395.1"/>
</dbReference>
<dbReference type="SUPFAM" id="SSF47323">
    <property type="entry name" value="Anticodon-binding domain of a subclass of class I aminoacyl-tRNA synthetases"/>
    <property type="match status" value="1"/>
</dbReference>
<keyword evidence="7 9" id="KW-0030">Aminoacyl-tRNA synthetase</keyword>
<dbReference type="Gene3D" id="3.40.50.620">
    <property type="entry name" value="HUPs"/>
    <property type="match status" value="1"/>
</dbReference>
<comment type="cofactor">
    <cofactor evidence="9">
        <name>Zn(2+)</name>
        <dbReference type="ChEBI" id="CHEBI:29105"/>
    </cofactor>
    <text evidence="9">Binds 1 zinc ion per subunit.</text>
</comment>
<dbReference type="SUPFAM" id="SSF52374">
    <property type="entry name" value="Nucleotidylyl transferase"/>
    <property type="match status" value="1"/>
</dbReference>